<evidence type="ECO:0000256" key="7">
    <source>
        <dbReference type="SAM" id="Phobius"/>
    </source>
</evidence>
<organism evidence="8 9">
    <name type="scientific">Nocardia vermiculata</name>
    <dbReference type="NCBI Taxonomy" id="257274"/>
    <lineage>
        <taxon>Bacteria</taxon>
        <taxon>Bacillati</taxon>
        <taxon>Actinomycetota</taxon>
        <taxon>Actinomycetes</taxon>
        <taxon>Mycobacteriales</taxon>
        <taxon>Nocardiaceae</taxon>
        <taxon>Nocardia</taxon>
    </lineage>
</organism>
<dbReference type="RefSeq" id="WP_067876388.1">
    <property type="nucleotide sequence ID" value="NZ_JAAXOP010000018.1"/>
</dbReference>
<dbReference type="InterPro" id="IPR007140">
    <property type="entry name" value="DUF350"/>
</dbReference>
<dbReference type="GO" id="GO:0005886">
    <property type="term" value="C:plasma membrane"/>
    <property type="evidence" value="ECO:0007669"/>
    <property type="project" value="UniProtKB-SubCell"/>
</dbReference>
<dbReference type="AlphaFoldDB" id="A0A846Y6L0"/>
<evidence type="ECO:0000256" key="6">
    <source>
        <dbReference type="ARBA" id="ARBA00023136"/>
    </source>
</evidence>
<dbReference type="EMBL" id="JAAXOP010000018">
    <property type="protein sequence ID" value="NKY53454.1"/>
    <property type="molecule type" value="Genomic_DNA"/>
</dbReference>
<feature type="transmembrane region" description="Helical" evidence="7">
    <location>
        <begin position="88"/>
        <end position="110"/>
    </location>
</feature>
<evidence type="ECO:0000256" key="3">
    <source>
        <dbReference type="ARBA" id="ARBA00022475"/>
    </source>
</evidence>
<evidence type="ECO:0000256" key="2">
    <source>
        <dbReference type="ARBA" id="ARBA00005779"/>
    </source>
</evidence>
<feature type="transmembrane region" description="Helical" evidence="7">
    <location>
        <begin position="131"/>
        <end position="149"/>
    </location>
</feature>
<evidence type="ECO:0000256" key="1">
    <source>
        <dbReference type="ARBA" id="ARBA00004651"/>
    </source>
</evidence>
<reference evidence="8 9" key="1">
    <citation type="submission" date="2020-04" db="EMBL/GenBank/DDBJ databases">
        <title>MicrobeNet Type strains.</title>
        <authorList>
            <person name="Nicholson A.C."/>
        </authorList>
    </citation>
    <scope>NUCLEOTIDE SEQUENCE [LARGE SCALE GENOMIC DNA]</scope>
    <source>
        <strain evidence="8 9">JCM 12354</strain>
    </source>
</reference>
<dbReference type="Proteomes" id="UP000565711">
    <property type="component" value="Unassembled WGS sequence"/>
</dbReference>
<keyword evidence="9" id="KW-1185">Reference proteome</keyword>
<feature type="transmembrane region" description="Helical" evidence="7">
    <location>
        <begin position="60"/>
        <end position="82"/>
    </location>
</feature>
<protein>
    <submittedName>
        <fullName evidence="8">DUF350 domain-containing protein</fullName>
    </submittedName>
</protein>
<keyword evidence="3" id="KW-1003">Cell membrane</keyword>
<keyword evidence="6 7" id="KW-0472">Membrane</keyword>
<evidence type="ECO:0000256" key="4">
    <source>
        <dbReference type="ARBA" id="ARBA00022692"/>
    </source>
</evidence>
<feature type="transmembrane region" description="Helical" evidence="7">
    <location>
        <begin position="20"/>
        <end position="40"/>
    </location>
</feature>
<keyword evidence="5 7" id="KW-1133">Transmembrane helix</keyword>
<evidence type="ECO:0000313" key="8">
    <source>
        <dbReference type="EMBL" id="NKY53454.1"/>
    </source>
</evidence>
<evidence type="ECO:0000313" key="9">
    <source>
        <dbReference type="Proteomes" id="UP000565711"/>
    </source>
</evidence>
<comment type="caution">
    <text evidence="8">The sequence shown here is derived from an EMBL/GenBank/DDBJ whole genome shotgun (WGS) entry which is preliminary data.</text>
</comment>
<accession>A0A846Y6L0</accession>
<name>A0A846Y6L0_9NOCA</name>
<dbReference type="Pfam" id="PF03994">
    <property type="entry name" value="DUF350"/>
    <property type="match status" value="1"/>
</dbReference>
<evidence type="ECO:0000256" key="5">
    <source>
        <dbReference type="ARBA" id="ARBA00022989"/>
    </source>
</evidence>
<proteinExistence type="inferred from homology"/>
<keyword evidence="4 7" id="KW-0812">Transmembrane</keyword>
<gene>
    <name evidence="8" type="ORF">HGA08_24975</name>
</gene>
<comment type="subcellular location">
    <subcellularLocation>
        <location evidence="1">Cell membrane</location>
        <topology evidence="1">Multi-pass membrane protein</topology>
    </subcellularLocation>
</comment>
<sequence length="150" mass="15176">MSSTLALQSGYWSTVGHGVGAIVLYAVLGLVLMLVGFQAIDSTTPGPLRKMVASGNPNAVIISAAGMVGMALIVVLAIYSAGGALAEGLIATAIYGLVGIIAQVASIRLLEWLLGVHIGDLLKSSTFHVQSLLVAAAHLAIGLVVAFAIL</sequence>
<comment type="similarity">
    <text evidence="2">Belongs to the UPF0719 family.</text>
</comment>